<dbReference type="InterPro" id="IPR020631">
    <property type="entry name" value="THF_DH/CycHdrlase_NAD-bd_dom"/>
</dbReference>
<organism evidence="3 4">
    <name type="scientific">Mugilogobius chulae</name>
    <name type="common">yellowstripe goby</name>
    <dbReference type="NCBI Taxonomy" id="88201"/>
    <lineage>
        <taxon>Eukaryota</taxon>
        <taxon>Metazoa</taxon>
        <taxon>Chordata</taxon>
        <taxon>Craniata</taxon>
        <taxon>Vertebrata</taxon>
        <taxon>Euteleostomi</taxon>
        <taxon>Actinopterygii</taxon>
        <taxon>Neopterygii</taxon>
        <taxon>Teleostei</taxon>
        <taxon>Neoteleostei</taxon>
        <taxon>Acanthomorphata</taxon>
        <taxon>Gobiaria</taxon>
        <taxon>Gobiiformes</taxon>
        <taxon>Gobioidei</taxon>
        <taxon>Gobiidae</taxon>
        <taxon>Gobionellinae</taxon>
        <taxon>Mugilogobius</taxon>
    </lineage>
</organism>
<dbReference type="PANTHER" id="PTHR48099:SF1">
    <property type="entry name" value="C-1-TETRAHYDROFOLATE SYNTHASE, CYTOPLASMIC"/>
    <property type="match status" value="1"/>
</dbReference>
<dbReference type="Gene3D" id="3.40.50.720">
    <property type="entry name" value="NAD(P)-binding Rossmann-like Domain"/>
    <property type="match status" value="1"/>
</dbReference>
<name>A0AAW0NSH3_9GOBI</name>
<protein>
    <recommendedName>
        <fullName evidence="2">Tetrahydrofolate dehydrogenase/cyclohydrolase NAD(P)-binding domain-containing protein</fullName>
    </recommendedName>
</protein>
<gene>
    <name evidence="3" type="ORF">WMY93_015324</name>
</gene>
<evidence type="ECO:0000256" key="1">
    <source>
        <dbReference type="SAM" id="Phobius"/>
    </source>
</evidence>
<keyword evidence="1" id="KW-1133">Transmembrane helix</keyword>
<dbReference type="InterPro" id="IPR036291">
    <property type="entry name" value="NAD(P)-bd_dom_sf"/>
</dbReference>
<dbReference type="GO" id="GO:0035999">
    <property type="term" value="P:tetrahydrofolate interconversion"/>
    <property type="evidence" value="ECO:0007669"/>
    <property type="project" value="TreeGrafter"/>
</dbReference>
<keyword evidence="1" id="KW-0472">Membrane</keyword>
<dbReference type="Pfam" id="PF02882">
    <property type="entry name" value="THF_DHG_CYH_C"/>
    <property type="match status" value="1"/>
</dbReference>
<evidence type="ECO:0000313" key="4">
    <source>
        <dbReference type="Proteomes" id="UP001460270"/>
    </source>
</evidence>
<sequence>MSLSVPVSLSPVSVSVSVPVSPVLSHVSVPVSLSPVSVSDVPVSVCLSRLCPCLCLLMSLSLLSLPVSVSVPVSSLFMSLSLLSLLSLSLSLSQAGEAEVGAAGGADAESRLWIQTWTRRSAGVWLKDTTTLNTTTDTTTLNTTAEFVVGTGLDQVWTRSGPGLDPDHHPRVGNRDDSNLYISSKLKAAAQIGINAKHIRLPQRHHPGRGEYCTSAPVYTCLHLSHTCHTPVIHLSAPVCTCHPPPLVSSDQPLDQDLITNAVSPLKDVDGLSCVNAGRLSRGELRHCFLPCTPQGCLELIRQTGTAPAEHLSYTCHTCHTPVIHLSYTCHTPACPNLSLPVGVSVEGKQAVVIGRSKIVGAPMHDLLLWNNATVTVCHSRTRDLPRQVSYTCHYTCHLSPPTTPVITPVTTPVTVILLLLLLILLPL</sequence>
<dbReference type="EMBL" id="JBBPFD010000011">
    <property type="protein sequence ID" value="KAK7906712.1"/>
    <property type="molecule type" value="Genomic_DNA"/>
</dbReference>
<dbReference type="AlphaFoldDB" id="A0AAW0NSH3"/>
<evidence type="ECO:0000259" key="2">
    <source>
        <dbReference type="Pfam" id="PF02882"/>
    </source>
</evidence>
<reference evidence="4" key="1">
    <citation type="submission" date="2024-04" db="EMBL/GenBank/DDBJ databases">
        <title>Salinicola lusitanus LLJ914,a marine bacterium isolated from the Okinawa Trough.</title>
        <authorList>
            <person name="Li J."/>
        </authorList>
    </citation>
    <scope>NUCLEOTIDE SEQUENCE [LARGE SCALE GENOMIC DNA]</scope>
</reference>
<dbReference type="Proteomes" id="UP001460270">
    <property type="component" value="Unassembled WGS sequence"/>
</dbReference>
<dbReference type="PANTHER" id="PTHR48099">
    <property type="entry name" value="C-1-TETRAHYDROFOLATE SYNTHASE, CYTOPLASMIC-RELATED"/>
    <property type="match status" value="1"/>
</dbReference>
<proteinExistence type="predicted"/>
<keyword evidence="1" id="KW-0812">Transmembrane</keyword>
<accession>A0AAW0NSH3</accession>
<dbReference type="Gene3D" id="3.40.50.10860">
    <property type="entry name" value="Leucine Dehydrogenase, chain A, domain 1"/>
    <property type="match status" value="1"/>
</dbReference>
<dbReference type="GO" id="GO:0005829">
    <property type="term" value="C:cytosol"/>
    <property type="evidence" value="ECO:0007669"/>
    <property type="project" value="TreeGrafter"/>
</dbReference>
<evidence type="ECO:0000313" key="3">
    <source>
        <dbReference type="EMBL" id="KAK7906712.1"/>
    </source>
</evidence>
<feature type="domain" description="Tetrahydrofolate dehydrogenase/cyclohydrolase NAD(P)-binding" evidence="2">
    <location>
        <begin position="335"/>
        <end position="389"/>
    </location>
</feature>
<dbReference type="GO" id="GO:0004477">
    <property type="term" value="F:methenyltetrahydrofolate cyclohydrolase activity"/>
    <property type="evidence" value="ECO:0007669"/>
    <property type="project" value="TreeGrafter"/>
</dbReference>
<dbReference type="GO" id="GO:0004488">
    <property type="term" value="F:methylenetetrahydrofolate dehydrogenase (NADP+) activity"/>
    <property type="evidence" value="ECO:0007669"/>
    <property type="project" value="InterPro"/>
</dbReference>
<keyword evidence="4" id="KW-1185">Reference proteome</keyword>
<feature type="transmembrane region" description="Helical" evidence="1">
    <location>
        <begin position="406"/>
        <end position="426"/>
    </location>
</feature>
<dbReference type="SUPFAM" id="SSF51735">
    <property type="entry name" value="NAD(P)-binding Rossmann-fold domains"/>
    <property type="match status" value="1"/>
</dbReference>
<comment type="caution">
    <text evidence="3">The sequence shown here is derived from an EMBL/GenBank/DDBJ whole genome shotgun (WGS) entry which is preliminary data.</text>
</comment>